<evidence type="ECO:0000256" key="4">
    <source>
        <dbReference type="ARBA" id="ARBA00023134"/>
    </source>
</evidence>
<organism evidence="6 7">
    <name type="scientific">Kroppenstedtia eburnea</name>
    <dbReference type="NCBI Taxonomy" id="714067"/>
    <lineage>
        <taxon>Bacteria</taxon>
        <taxon>Bacillati</taxon>
        <taxon>Bacillota</taxon>
        <taxon>Bacilli</taxon>
        <taxon>Bacillales</taxon>
        <taxon>Thermoactinomycetaceae</taxon>
        <taxon>Kroppenstedtia</taxon>
    </lineage>
</organism>
<proteinExistence type="inferred from homology"/>
<sequence length="331" mass="36439">MTRFREHGEDEIRQWADQIKNGDNRMIARAISCLESGDSRGEALLEKLYPRTGQAFLVGLTGAPGAGKSTLTDRLITHLRGEGCKVGVLAVDPTSPFTGGAILGDRVRMGRHALDSGVFIRSMGSRGNLGGLARATREAARILDAAGFEVIVIETVGVGQSEVEIMHLADTVALVLTPGSGDAVQVFKAGIMETADLFIVNKAERAGAARLVRDIEEMLSLAKGEGEWIPPIIRTEGKTGRGTDELWGGLQKHRRFLREKGQWEERRRTHLQREVQTIIEETMRAHLLQEMNSPSFRKDLDRMQIRQESPRRVARKWLNRLLGGGEEGGGT</sequence>
<keyword evidence="3" id="KW-0378">Hydrolase</keyword>
<dbReference type="EMBL" id="FTOD01000002">
    <property type="protein sequence ID" value="SIS49717.1"/>
    <property type="molecule type" value="Genomic_DNA"/>
</dbReference>
<dbReference type="RefSeq" id="WP_009710496.1">
    <property type="nucleotide sequence ID" value="NZ_CP048103.1"/>
</dbReference>
<dbReference type="Proteomes" id="UP000186795">
    <property type="component" value="Unassembled WGS sequence"/>
</dbReference>
<keyword evidence="6" id="KW-0418">Kinase</keyword>
<evidence type="ECO:0000256" key="5">
    <source>
        <dbReference type="ARBA" id="ARBA00023186"/>
    </source>
</evidence>
<accession>A0A1N7JK66</accession>
<name>A0A1N7JK66_9BACL</name>
<comment type="similarity">
    <text evidence="1">Belongs to the SIMIBI class G3E GTPase family. ArgK/MeaB subfamily.</text>
</comment>
<dbReference type="OrthoDB" id="9778292at2"/>
<evidence type="ECO:0000313" key="7">
    <source>
        <dbReference type="Proteomes" id="UP000186795"/>
    </source>
</evidence>
<dbReference type="GO" id="GO:0016301">
    <property type="term" value="F:kinase activity"/>
    <property type="evidence" value="ECO:0007669"/>
    <property type="project" value="UniProtKB-KW"/>
</dbReference>
<dbReference type="PANTHER" id="PTHR43087">
    <property type="entry name" value="LYSINE/ARGININE/ORNITHINE TRANSPORT SYSTEM KINASE"/>
    <property type="match status" value="1"/>
</dbReference>
<dbReference type="GO" id="GO:0005525">
    <property type="term" value="F:GTP binding"/>
    <property type="evidence" value="ECO:0007669"/>
    <property type="project" value="UniProtKB-KW"/>
</dbReference>
<evidence type="ECO:0000256" key="1">
    <source>
        <dbReference type="ARBA" id="ARBA00009625"/>
    </source>
</evidence>
<reference evidence="7" key="1">
    <citation type="submission" date="2017-01" db="EMBL/GenBank/DDBJ databases">
        <authorList>
            <person name="Varghese N."/>
            <person name="Submissions S."/>
        </authorList>
    </citation>
    <scope>NUCLEOTIDE SEQUENCE [LARGE SCALE GENOMIC DNA]</scope>
    <source>
        <strain evidence="7">DSM 45196</strain>
    </source>
</reference>
<keyword evidence="5" id="KW-0143">Chaperone</keyword>
<dbReference type="CDD" id="cd03114">
    <property type="entry name" value="MMAA-like"/>
    <property type="match status" value="1"/>
</dbReference>
<evidence type="ECO:0000313" key="6">
    <source>
        <dbReference type="EMBL" id="SIS49717.1"/>
    </source>
</evidence>
<evidence type="ECO:0000256" key="3">
    <source>
        <dbReference type="ARBA" id="ARBA00022801"/>
    </source>
</evidence>
<dbReference type="InterPro" id="IPR052040">
    <property type="entry name" value="GTPase/Isobutyryl-CoA_mutase"/>
</dbReference>
<dbReference type="Pfam" id="PF03308">
    <property type="entry name" value="MeaB"/>
    <property type="match status" value="1"/>
</dbReference>
<dbReference type="Gene3D" id="3.40.50.300">
    <property type="entry name" value="P-loop containing nucleotide triphosphate hydrolases"/>
    <property type="match status" value="1"/>
</dbReference>
<dbReference type="NCBIfam" id="TIGR00750">
    <property type="entry name" value="lao"/>
    <property type="match status" value="1"/>
</dbReference>
<evidence type="ECO:0000256" key="2">
    <source>
        <dbReference type="ARBA" id="ARBA00022741"/>
    </source>
</evidence>
<keyword evidence="6" id="KW-0808">Transferase</keyword>
<dbReference type="InterPro" id="IPR027417">
    <property type="entry name" value="P-loop_NTPase"/>
</dbReference>
<keyword evidence="2" id="KW-0547">Nucleotide-binding</keyword>
<dbReference type="PANTHER" id="PTHR43087:SF1">
    <property type="entry name" value="LAO_AO TRANSPORT SYSTEM ATPASE"/>
    <property type="match status" value="1"/>
</dbReference>
<gene>
    <name evidence="6" type="ORF">SAMN05421790_102177</name>
</gene>
<dbReference type="AlphaFoldDB" id="A0A1N7JK66"/>
<dbReference type="GO" id="GO:0003924">
    <property type="term" value="F:GTPase activity"/>
    <property type="evidence" value="ECO:0007669"/>
    <property type="project" value="InterPro"/>
</dbReference>
<keyword evidence="4" id="KW-0342">GTP-binding</keyword>
<keyword evidence="7" id="KW-1185">Reference proteome</keyword>
<protein>
    <submittedName>
        <fullName evidence="6">LAO/AO transport system kinase</fullName>
    </submittedName>
</protein>
<dbReference type="InterPro" id="IPR005129">
    <property type="entry name" value="GTPase_ArgK"/>
</dbReference>
<dbReference type="SUPFAM" id="SSF52540">
    <property type="entry name" value="P-loop containing nucleoside triphosphate hydrolases"/>
    <property type="match status" value="1"/>
</dbReference>